<dbReference type="Proteomes" id="UP000813463">
    <property type="component" value="Chromosome 4"/>
</dbReference>
<reference evidence="3" key="1">
    <citation type="journal article" date="2021" name="Nat. Commun.">
        <title>Genomic analyses provide insights into spinach domestication and the genetic basis of agronomic traits.</title>
        <authorList>
            <person name="Cai X."/>
            <person name="Sun X."/>
            <person name="Xu C."/>
            <person name="Sun H."/>
            <person name="Wang X."/>
            <person name="Ge C."/>
            <person name="Zhang Z."/>
            <person name="Wang Q."/>
            <person name="Fei Z."/>
            <person name="Jiao C."/>
            <person name="Wang Q."/>
        </authorList>
    </citation>
    <scope>NUCLEOTIDE SEQUENCE [LARGE SCALE GENOMIC DNA]</scope>
    <source>
        <strain evidence="3">cv. Varoflay</strain>
    </source>
</reference>
<protein>
    <submittedName>
        <fullName evidence="4">Uncharacterized protein At4g15970-like</fullName>
    </submittedName>
</protein>
<dbReference type="KEGG" id="soe:110801868"/>
<dbReference type="Pfam" id="PF03407">
    <property type="entry name" value="Nucleotid_trans"/>
    <property type="match status" value="1"/>
</dbReference>
<dbReference type="InterPro" id="IPR005069">
    <property type="entry name" value="Nucl-diP-sugar_transferase"/>
</dbReference>
<keyword evidence="1" id="KW-0472">Membrane</keyword>
<organism evidence="3 4">
    <name type="scientific">Spinacia oleracea</name>
    <name type="common">Spinach</name>
    <dbReference type="NCBI Taxonomy" id="3562"/>
    <lineage>
        <taxon>Eukaryota</taxon>
        <taxon>Viridiplantae</taxon>
        <taxon>Streptophyta</taxon>
        <taxon>Embryophyta</taxon>
        <taxon>Tracheophyta</taxon>
        <taxon>Spermatophyta</taxon>
        <taxon>Magnoliopsida</taxon>
        <taxon>eudicotyledons</taxon>
        <taxon>Gunneridae</taxon>
        <taxon>Pentapetalae</taxon>
        <taxon>Caryophyllales</taxon>
        <taxon>Chenopodiaceae</taxon>
        <taxon>Chenopodioideae</taxon>
        <taxon>Anserineae</taxon>
        <taxon>Spinacia</taxon>
    </lineage>
</organism>
<feature type="domain" description="Nucleotide-diphospho-sugar transferase" evidence="2">
    <location>
        <begin position="139"/>
        <end position="338"/>
    </location>
</feature>
<dbReference type="PANTHER" id="PTHR46038:SF13">
    <property type="entry name" value="GLYCOSYLTRANSFERASE"/>
    <property type="match status" value="1"/>
</dbReference>
<keyword evidence="3" id="KW-1185">Reference proteome</keyword>
<feature type="transmembrane region" description="Helical" evidence="1">
    <location>
        <begin position="43"/>
        <end position="61"/>
    </location>
</feature>
<dbReference type="InterPro" id="IPR044821">
    <property type="entry name" value="At1g28695/At4g15970-like"/>
</dbReference>
<reference evidence="4" key="2">
    <citation type="submission" date="2025-08" db="UniProtKB">
        <authorList>
            <consortium name="RefSeq"/>
        </authorList>
    </citation>
    <scope>IDENTIFICATION</scope>
    <source>
        <tissue evidence="4">Leaf</tissue>
    </source>
</reference>
<keyword evidence="1" id="KW-0812">Transmembrane</keyword>
<name>A0A9R0JAM7_SPIOL</name>
<dbReference type="RefSeq" id="XP_021862969.1">
    <property type="nucleotide sequence ID" value="XM_022007277.2"/>
</dbReference>
<keyword evidence="1" id="KW-1133">Transmembrane helix</keyword>
<evidence type="ECO:0000256" key="1">
    <source>
        <dbReference type="SAM" id="Phobius"/>
    </source>
</evidence>
<dbReference type="AlphaFoldDB" id="A0A9R0JAM7"/>
<evidence type="ECO:0000259" key="2">
    <source>
        <dbReference type="Pfam" id="PF03407"/>
    </source>
</evidence>
<dbReference type="GeneID" id="110801868"/>
<dbReference type="PANTHER" id="PTHR46038">
    <property type="entry name" value="EXPRESSED PROTEIN-RELATED"/>
    <property type="match status" value="1"/>
</dbReference>
<sequence>MEEVGKSDESSPFMEVITTTATAMNTIYPLAKLPLDFARILKSLLVFSTLGVAFLVLYYASSNNYGEFLPTLGRFSFTVYDVNGTIKDEYYELRKVLEAASTKEKTVILTSLNEAWAEPNSMFDIFLKSFRVGNNTAPLVDHLLAIAVDEKAYLRCKKLISHCYFLKTKQSSQMANEARFMTPIYLNMMWERLAFLQTVLKLGYNFIFTDTDVMWFRNPIPHFTPSSDFQTSCDRFNGNQFDIRNPPNNGFLFVRSNKRTIKFYKFWVSSRQTYPSLHEQDVFNRIKNGTYVRKLGVKFRFLDTNYFGGFCQKSRDFNKVCTMHANCCTGLDRKIADLNTTLEVWKTYLSSNNYTSPQPSNWMVPKQCHM</sequence>
<gene>
    <name evidence="4" type="primary">LOC110801868</name>
</gene>
<evidence type="ECO:0000313" key="3">
    <source>
        <dbReference type="Proteomes" id="UP000813463"/>
    </source>
</evidence>
<accession>A0A9R0JAM7</accession>
<dbReference type="OrthoDB" id="540503at2759"/>
<evidence type="ECO:0000313" key="4">
    <source>
        <dbReference type="RefSeq" id="XP_021862969.1"/>
    </source>
</evidence>
<proteinExistence type="predicted"/>